<feature type="region of interest" description="Disordered" evidence="5">
    <location>
        <begin position="191"/>
        <end position="224"/>
    </location>
</feature>
<dbReference type="PRINTS" id="PR00455">
    <property type="entry name" value="HTHTETR"/>
</dbReference>
<dbReference type="GO" id="GO:0003700">
    <property type="term" value="F:DNA-binding transcription factor activity"/>
    <property type="evidence" value="ECO:0007669"/>
    <property type="project" value="TreeGrafter"/>
</dbReference>
<proteinExistence type="predicted"/>
<evidence type="ECO:0000256" key="5">
    <source>
        <dbReference type="SAM" id="MobiDB-lite"/>
    </source>
</evidence>
<evidence type="ECO:0000256" key="3">
    <source>
        <dbReference type="ARBA" id="ARBA00023163"/>
    </source>
</evidence>
<dbReference type="SUPFAM" id="SSF46689">
    <property type="entry name" value="Homeodomain-like"/>
    <property type="match status" value="1"/>
</dbReference>
<keyword evidence="1" id="KW-0805">Transcription regulation</keyword>
<gene>
    <name evidence="7" type="ORF">AB5J57_00370</name>
</gene>
<evidence type="ECO:0000259" key="6">
    <source>
        <dbReference type="PROSITE" id="PS50977"/>
    </source>
</evidence>
<dbReference type="PANTHER" id="PTHR30055">
    <property type="entry name" value="HTH-TYPE TRANSCRIPTIONAL REGULATOR RUTR"/>
    <property type="match status" value="1"/>
</dbReference>
<dbReference type="PROSITE" id="PS50977">
    <property type="entry name" value="HTH_TETR_2"/>
    <property type="match status" value="1"/>
</dbReference>
<dbReference type="InterPro" id="IPR050109">
    <property type="entry name" value="HTH-type_TetR-like_transc_reg"/>
</dbReference>
<evidence type="ECO:0000256" key="2">
    <source>
        <dbReference type="ARBA" id="ARBA00023125"/>
    </source>
</evidence>
<dbReference type="Pfam" id="PF21597">
    <property type="entry name" value="TetR_C_43"/>
    <property type="match status" value="1"/>
</dbReference>
<evidence type="ECO:0000256" key="1">
    <source>
        <dbReference type="ARBA" id="ARBA00023015"/>
    </source>
</evidence>
<dbReference type="InterPro" id="IPR009057">
    <property type="entry name" value="Homeodomain-like_sf"/>
</dbReference>
<dbReference type="RefSeq" id="WP_369153927.1">
    <property type="nucleotide sequence ID" value="NZ_CP163429.1"/>
</dbReference>
<dbReference type="AlphaFoldDB" id="A0AB39LG87"/>
<accession>A0AB39LG87</accession>
<dbReference type="InterPro" id="IPR001647">
    <property type="entry name" value="HTH_TetR"/>
</dbReference>
<keyword evidence="3" id="KW-0804">Transcription</keyword>
<feature type="DNA-binding region" description="H-T-H motif" evidence="4">
    <location>
        <begin position="37"/>
        <end position="56"/>
    </location>
</feature>
<organism evidence="7">
    <name type="scientific">Streptomyces sp. R02</name>
    <dbReference type="NCBI Taxonomy" id="3238623"/>
    <lineage>
        <taxon>Bacteria</taxon>
        <taxon>Bacillati</taxon>
        <taxon>Actinomycetota</taxon>
        <taxon>Actinomycetes</taxon>
        <taxon>Kitasatosporales</taxon>
        <taxon>Streptomycetaceae</taxon>
        <taxon>Streptomyces</taxon>
    </lineage>
</organism>
<evidence type="ECO:0000256" key="4">
    <source>
        <dbReference type="PROSITE-ProRule" id="PRU00335"/>
    </source>
</evidence>
<dbReference type="Gene3D" id="1.10.357.10">
    <property type="entry name" value="Tetracycline Repressor, domain 2"/>
    <property type="match status" value="1"/>
</dbReference>
<dbReference type="SUPFAM" id="SSF48498">
    <property type="entry name" value="Tetracyclin repressor-like, C-terminal domain"/>
    <property type="match status" value="1"/>
</dbReference>
<evidence type="ECO:0000313" key="7">
    <source>
        <dbReference type="EMBL" id="XDP92061.1"/>
    </source>
</evidence>
<dbReference type="InterPro" id="IPR049445">
    <property type="entry name" value="TetR_SbtR-like_C"/>
</dbReference>
<sequence length="224" mass="24018">MPKLWNETIDAHRAAVRTAVLDATAAMVAEHGLASVTMSRIAQDSGIGRATLYKYFPDVESILRAWHERQIGHHLQHLIEVRDRSSDAGERLEAVLRAFALMTHDTSSHHASGLAAVLHRDPQVVQAHSRLHTLIEDLLADGARQGSVRSDVAPGELASYCLHALAAAGHLPSRAAVHRLVTVTLAGVHPAAASEPDAAPDPDAPAHPRHHVGDRNGPGSQPHE</sequence>
<keyword evidence="2 4" id="KW-0238">DNA-binding</keyword>
<protein>
    <submittedName>
        <fullName evidence="7">TetR/AcrR family transcriptional regulator</fullName>
    </submittedName>
</protein>
<dbReference type="GO" id="GO:0000976">
    <property type="term" value="F:transcription cis-regulatory region binding"/>
    <property type="evidence" value="ECO:0007669"/>
    <property type="project" value="TreeGrafter"/>
</dbReference>
<reference evidence="7" key="1">
    <citation type="submission" date="2024-07" db="EMBL/GenBank/DDBJ databases">
        <authorList>
            <person name="Yu S.T."/>
        </authorList>
    </citation>
    <scope>NUCLEOTIDE SEQUENCE</scope>
    <source>
        <strain evidence="7">R02</strain>
    </source>
</reference>
<dbReference type="PANTHER" id="PTHR30055:SF234">
    <property type="entry name" value="HTH-TYPE TRANSCRIPTIONAL REGULATOR BETI"/>
    <property type="match status" value="1"/>
</dbReference>
<dbReference type="InterPro" id="IPR036271">
    <property type="entry name" value="Tet_transcr_reg_TetR-rel_C_sf"/>
</dbReference>
<feature type="domain" description="HTH tetR-type" evidence="6">
    <location>
        <begin position="14"/>
        <end position="74"/>
    </location>
</feature>
<name>A0AB39LG87_9ACTN</name>
<dbReference type="Pfam" id="PF00440">
    <property type="entry name" value="TetR_N"/>
    <property type="match status" value="1"/>
</dbReference>
<dbReference type="EMBL" id="CP163429">
    <property type="protein sequence ID" value="XDP92061.1"/>
    <property type="molecule type" value="Genomic_DNA"/>
</dbReference>